<protein>
    <submittedName>
        <fullName evidence="1">Uncharacterized protein</fullName>
    </submittedName>
</protein>
<evidence type="ECO:0000313" key="2">
    <source>
        <dbReference type="Proteomes" id="UP000027058"/>
    </source>
</evidence>
<evidence type="ECO:0000313" key="1">
    <source>
        <dbReference type="EMBL" id="KDE72414.1"/>
    </source>
</evidence>
<reference evidence="1 2" key="1">
    <citation type="submission" date="2014-01" db="EMBL/GenBank/DDBJ databases">
        <title>Comparative genomics of Fusobacterium necrophorum wild isolates.</title>
        <authorList>
            <person name="Kittichotirat W."/>
            <person name="Bumgarner R.E."/>
            <person name="Lawrence P."/>
        </authorList>
    </citation>
    <scope>NUCLEOTIDE SEQUENCE [LARGE SCALE GENOMIC DNA]</scope>
    <source>
        <strain evidence="1 2">DJ-2</strain>
    </source>
</reference>
<dbReference type="RefSeq" id="WP_249169603.1">
    <property type="nucleotide sequence ID" value="NZ_JAAH01000053.1"/>
</dbReference>
<sequence length="86" mass="10062">MNKYPVTIFVLISPEKDCLSAYTNNFEAEQDLKTRNAQFGYGYSIEPVSLTTTRSFYERLKHFFETKVEKQDVIEVKTVETRGEKI</sequence>
<name>A0AB73C379_9FUSO</name>
<dbReference type="AlphaFoldDB" id="A0AB73C379"/>
<accession>A0AB73C379</accession>
<organism evidence="1 2">
    <name type="scientific">Fusobacterium necrophorum DJ-2</name>
    <dbReference type="NCBI Taxonomy" id="1441737"/>
    <lineage>
        <taxon>Bacteria</taxon>
        <taxon>Fusobacteriati</taxon>
        <taxon>Fusobacteriota</taxon>
        <taxon>Fusobacteriia</taxon>
        <taxon>Fusobacteriales</taxon>
        <taxon>Fusobacteriaceae</taxon>
        <taxon>Fusobacterium</taxon>
    </lineage>
</organism>
<dbReference type="Proteomes" id="UP000027058">
    <property type="component" value="Unassembled WGS sequence"/>
</dbReference>
<dbReference type="EMBL" id="JAAH01000053">
    <property type="protein sequence ID" value="KDE72414.1"/>
    <property type="molecule type" value="Genomic_DNA"/>
</dbReference>
<comment type="caution">
    <text evidence="1">The sequence shown here is derived from an EMBL/GenBank/DDBJ whole genome shotgun (WGS) entry which is preliminary data.</text>
</comment>
<proteinExistence type="predicted"/>
<gene>
    <name evidence="1" type="ORF">FUSO8_04985</name>
</gene>